<name>A0A563UII7_9SPHI</name>
<comment type="caution">
    <text evidence="2">The sequence shown here is derived from an EMBL/GenBank/DDBJ whole genome shotgun (WGS) entry which is preliminary data.</text>
</comment>
<dbReference type="SUPFAM" id="SSF53448">
    <property type="entry name" value="Nucleotide-diphospho-sugar transferases"/>
    <property type="match status" value="1"/>
</dbReference>
<dbReference type="AlphaFoldDB" id="A0A563UII7"/>
<dbReference type="Proteomes" id="UP000320042">
    <property type="component" value="Unassembled WGS sequence"/>
</dbReference>
<feature type="domain" description="Glycosyltransferase 2-like" evidence="1">
    <location>
        <begin position="6"/>
        <end position="145"/>
    </location>
</feature>
<organism evidence="2 3">
    <name type="scientific">Mucilaginibacter pallidiroseus</name>
    <dbReference type="NCBI Taxonomy" id="2599295"/>
    <lineage>
        <taxon>Bacteria</taxon>
        <taxon>Pseudomonadati</taxon>
        <taxon>Bacteroidota</taxon>
        <taxon>Sphingobacteriia</taxon>
        <taxon>Sphingobacteriales</taxon>
        <taxon>Sphingobacteriaceae</taxon>
        <taxon>Mucilaginibacter</taxon>
    </lineage>
</organism>
<proteinExistence type="predicted"/>
<dbReference type="InterPro" id="IPR029044">
    <property type="entry name" value="Nucleotide-diphossugar_trans"/>
</dbReference>
<reference evidence="2 3" key="1">
    <citation type="submission" date="2019-07" db="EMBL/GenBank/DDBJ databases">
        <authorList>
            <person name="Kim J."/>
        </authorList>
    </citation>
    <scope>NUCLEOTIDE SEQUENCE [LARGE SCALE GENOMIC DNA]</scope>
    <source>
        <strain evidence="3">dk17</strain>
    </source>
</reference>
<evidence type="ECO:0000259" key="1">
    <source>
        <dbReference type="Pfam" id="PF00535"/>
    </source>
</evidence>
<accession>A0A563UII7</accession>
<dbReference type="OrthoDB" id="9815923at2"/>
<evidence type="ECO:0000313" key="2">
    <source>
        <dbReference type="EMBL" id="TWR31175.1"/>
    </source>
</evidence>
<keyword evidence="3" id="KW-1185">Reference proteome</keyword>
<keyword evidence="2" id="KW-0808">Transferase</keyword>
<sequence>MNNITFVIFTFNEGKRIERVIKNFINYGKILIADNKSTDNTCEIALSYGCEIFVREKHYDYVENQELVDQLYNAITTDWIYWGFADEMLENSTLNKLVEATKSGDFDIISIDRKNYFYGEFCNNLYHAHNYKAFKKYALDFTDNAIHSTGKAMVPENRVYKMPDQYFIHHFISNTAFSYLNVINRYTEKEVEFGYKPKVSLWYFTLLVLKHLSIGIFTKSTTKMGFSRVALIELMLFYTLVKNMKIYENTNGLTTLSIEEKNDIYRDKILNNKV</sequence>
<dbReference type="EMBL" id="VOEJ01000001">
    <property type="protein sequence ID" value="TWR31175.1"/>
    <property type="molecule type" value="Genomic_DNA"/>
</dbReference>
<evidence type="ECO:0000313" key="3">
    <source>
        <dbReference type="Proteomes" id="UP000320042"/>
    </source>
</evidence>
<dbReference type="Pfam" id="PF00535">
    <property type="entry name" value="Glycos_transf_2"/>
    <property type="match status" value="1"/>
</dbReference>
<gene>
    <name evidence="2" type="ORF">FPZ43_01475</name>
</gene>
<dbReference type="Gene3D" id="3.90.550.10">
    <property type="entry name" value="Spore Coat Polysaccharide Biosynthesis Protein SpsA, Chain A"/>
    <property type="match status" value="1"/>
</dbReference>
<protein>
    <submittedName>
        <fullName evidence="2">Glycosyltransferase</fullName>
    </submittedName>
</protein>
<dbReference type="GO" id="GO:0016740">
    <property type="term" value="F:transferase activity"/>
    <property type="evidence" value="ECO:0007669"/>
    <property type="project" value="UniProtKB-KW"/>
</dbReference>
<dbReference type="RefSeq" id="WP_146380072.1">
    <property type="nucleotide sequence ID" value="NZ_VOEJ01000001.1"/>
</dbReference>
<dbReference type="InterPro" id="IPR001173">
    <property type="entry name" value="Glyco_trans_2-like"/>
</dbReference>